<comment type="subcellular location">
    <subcellularLocation>
        <location evidence="1">Cell membrane</location>
        <topology evidence="1">Multi-pass membrane protein</topology>
    </subcellularLocation>
</comment>
<reference evidence="8 9" key="2">
    <citation type="submission" date="2007-01" db="EMBL/GenBank/DDBJ databases">
        <title>Sequencing of the draft genome and assembly of Thermosinus carboxydivorans Nor1.</title>
        <authorList>
            <consortium name="US DOE Joint Genome Institute (JGI-PGF)"/>
            <person name="Copeland A."/>
            <person name="Lucas S."/>
            <person name="Lapidus A."/>
            <person name="Barry K."/>
            <person name="Glavina del Rio T."/>
            <person name="Dalin E."/>
            <person name="Tice H."/>
            <person name="Bruce D."/>
            <person name="Pitluck S."/>
            <person name="Richardson P."/>
        </authorList>
    </citation>
    <scope>NUCLEOTIDE SEQUENCE [LARGE SCALE GENOMIC DNA]</scope>
    <source>
        <strain evidence="8 9">Nor1</strain>
    </source>
</reference>
<dbReference type="AlphaFoldDB" id="A1HM48"/>
<keyword evidence="9" id="KW-1185">Reference proteome</keyword>
<keyword evidence="5 6" id="KW-0472">Membrane</keyword>
<dbReference type="GO" id="GO:0005886">
    <property type="term" value="C:plasma membrane"/>
    <property type="evidence" value="ECO:0007669"/>
    <property type="project" value="UniProtKB-SubCell"/>
</dbReference>
<comment type="caution">
    <text evidence="8">The sequence shown here is derived from an EMBL/GenBank/DDBJ whole genome shotgun (WGS) entry which is preliminary data.</text>
</comment>
<keyword evidence="3 6" id="KW-0812">Transmembrane</keyword>
<dbReference type="eggNOG" id="COG2271">
    <property type="taxonomic scope" value="Bacteria"/>
</dbReference>
<feature type="transmembrane region" description="Helical" evidence="6">
    <location>
        <begin position="79"/>
        <end position="98"/>
    </location>
</feature>
<feature type="transmembrane region" description="Helical" evidence="6">
    <location>
        <begin position="7"/>
        <end position="27"/>
    </location>
</feature>
<dbReference type="Gene3D" id="1.20.1250.20">
    <property type="entry name" value="MFS general substrate transporter like domains"/>
    <property type="match status" value="2"/>
</dbReference>
<dbReference type="InterPro" id="IPR050327">
    <property type="entry name" value="Proton-linked_MCT"/>
</dbReference>
<dbReference type="PROSITE" id="PS50850">
    <property type="entry name" value="MFS"/>
    <property type="match status" value="1"/>
</dbReference>
<keyword evidence="2" id="KW-0813">Transport</keyword>
<evidence type="ECO:0000256" key="3">
    <source>
        <dbReference type="ARBA" id="ARBA00022692"/>
    </source>
</evidence>
<name>A1HM48_9FIRM</name>
<gene>
    <name evidence="8" type="ORF">TcarDRAFT_2587</name>
</gene>
<dbReference type="InterPro" id="IPR036259">
    <property type="entry name" value="MFS_trans_sf"/>
</dbReference>
<evidence type="ECO:0000313" key="9">
    <source>
        <dbReference type="Proteomes" id="UP000005139"/>
    </source>
</evidence>
<reference evidence="8 9" key="1">
    <citation type="submission" date="2007-01" db="EMBL/GenBank/DDBJ databases">
        <title>Annotation of the draft genome assembly of Thermosinus carboxydivorans Nor1.</title>
        <authorList>
            <consortium name="US DOE Joint Genome Institute (JGI-ORNL)"/>
            <person name="Larimer F."/>
            <person name="Land M."/>
            <person name="Hauser L."/>
        </authorList>
    </citation>
    <scope>NUCLEOTIDE SEQUENCE [LARGE SCALE GENOMIC DNA]</scope>
    <source>
        <strain evidence="8 9">Nor1</strain>
    </source>
</reference>
<dbReference type="InterPro" id="IPR020846">
    <property type="entry name" value="MFS_dom"/>
</dbReference>
<dbReference type="EMBL" id="AAWL01000001">
    <property type="protein sequence ID" value="EAX48898.1"/>
    <property type="molecule type" value="Genomic_DNA"/>
</dbReference>
<feature type="transmembrane region" description="Helical" evidence="6">
    <location>
        <begin position="47"/>
        <end position="67"/>
    </location>
</feature>
<dbReference type="PANTHER" id="PTHR11360:SF284">
    <property type="entry name" value="EG:103B4.3 PROTEIN-RELATED"/>
    <property type="match status" value="1"/>
</dbReference>
<evidence type="ECO:0000313" key="8">
    <source>
        <dbReference type="EMBL" id="EAX48898.1"/>
    </source>
</evidence>
<feature type="transmembrane region" description="Helical" evidence="6">
    <location>
        <begin position="394"/>
        <end position="413"/>
    </location>
</feature>
<feature type="domain" description="Major facilitator superfamily (MFS) profile" evidence="7">
    <location>
        <begin position="13"/>
        <end position="417"/>
    </location>
</feature>
<accession>A1HM48</accession>
<feature type="transmembrane region" description="Helical" evidence="6">
    <location>
        <begin position="104"/>
        <end position="127"/>
    </location>
</feature>
<evidence type="ECO:0000256" key="5">
    <source>
        <dbReference type="ARBA" id="ARBA00023136"/>
    </source>
</evidence>
<evidence type="ECO:0000256" key="1">
    <source>
        <dbReference type="ARBA" id="ARBA00004651"/>
    </source>
</evidence>
<feature type="transmembrane region" description="Helical" evidence="6">
    <location>
        <begin position="276"/>
        <end position="293"/>
    </location>
</feature>
<protein>
    <submittedName>
        <fullName evidence="8">Major facilitator superfamily MFS_1</fullName>
    </submittedName>
</protein>
<dbReference type="PANTHER" id="PTHR11360">
    <property type="entry name" value="MONOCARBOXYLATE TRANSPORTER"/>
    <property type="match status" value="1"/>
</dbReference>
<evidence type="ECO:0000256" key="4">
    <source>
        <dbReference type="ARBA" id="ARBA00022989"/>
    </source>
</evidence>
<proteinExistence type="predicted"/>
<evidence type="ECO:0000259" key="7">
    <source>
        <dbReference type="PROSITE" id="PS50850"/>
    </source>
</evidence>
<dbReference type="Pfam" id="PF07690">
    <property type="entry name" value="MFS_1"/>
    <property type="match status" value="1"/>
</dbReference>
<sequence>MGKNNKIFYGWWIVLVAFLSIAITYGTKGVFGVVQLQMLDDLHWTRASIAGALSANMMVYAIAAPFVGRIMDKVGIRTILILGALLTGAAFMLVTTVTSPVQFYIYYGLLLGLANTGMGMIPGPTAVNRWFIKKRGRALSIALVASPLGMAVFTFLAKDLLKTIGWKGLFVVMGVAAWVLVIIPAYLLMRSSPEEMGLKPDGETDQAPTSAFSGVSVAPAPSIAQEEEWTLTKLLLSPKAWCLLFGYFVLGGNGWAQQVHQVPHLMQMGLSKDSATVALGFNMTLAILSMLIWPSISDFMKRSTAVVISLVLQALGTFLLLNANTLTMTYAFVFIMGISHYGSYGLFTALAADTFGRRSLGTVSGVMAMVGAGGAALGIYAGGALYDAMGNYRLLWQCGIGALVLATLLIMVLGQMKQQADASVKTTA</sequence>
<feature type="transmembrane region" description="Helical" evidence="6">
    <location>
        <begin position="305"/>
        <end position="323"/>
    </location>
</feature>
<evidence type="ECO:0000256" key="2">
    <source>
        <dbReference type="ARBA" id="ARBA00022448"/>
    </source>
</evidence>
<dbReference type="CDD" id="cd17355">
    <property type="entry name" value="MFS_YcxA_like"/>
    <property type="match status" value="1"/>
</dbReference>
<dbReference type="GO" id="GO:0022857">
    <property type="term" value="F:transmembrane transporter activity"/>
    <property type="evidence" value="ECO:0007669"/>
    <property type="project" value="InterPro"/>
</dbReference>
<organism evidence="8 9">
    <name type="scientific">Thermosinus carboxydivorans Nor1</name>
    <dbReference type="NCBI Taxonomy" id="401526"/>
    <lineage>
        <taxon>Bacteria</taxon>
        <taxon>Bacillati</taxon>
        <taxon>Bacillota</taxon>
        <taxon>Negativicutes</taxon>
        <taxon>Selenomonadales</taxon>
        <taxon>Sporomusaceae</taxon>
        <taxon>Thermosinus</taxon>
    </lineage>
</organism>
<keyword evidence="4 6" id="KW-1133">Transmembrane helix</keyword>
<dbReference type="RefSeq" id="WP_007288105.1">
    <property type="nucleotide sequence ID" value="NZ_AAWL01000001.1"/>
</dbReference>
<feature type="transmembrane region" description="Helical" evidence="6">
    <location>
        <begin position="169"/>
        <end position="189"/>
    </location>
</feature>
<feature type="transmembrane region" description="Helical" evidence="6">
    <location>
        <begin position="139"/>
        <end position="157"/>
    </location>
</feature>
<dbReference type="InterPro" id="IPR011701">
    <property type="entry name" value="MFS"/>
</dbReference>
<dbReference type="SUPFAM" id="SSF103473">
    <property type="entry name" value="MFS general substrate transporter"/>
    <property type="match status" value="1"/>
</dbReference>
<evidence type="ECO:0000256" key="6">
    <source>
        <dbReference type="SAM" id="Phobius"/>
    </source>
</evidence>
<feature type="transmembrane region" description="Helical" evidence="6">
    <location>
        <begin position="329"/>
        <end position="351"/>
    </location>
</feature>
<feature type="transmembrane region" description="Helical" evidence="6">
    <location>
        <begin position="240"/>
        <end position="256"/>
    </location>
</feature>
<feature type="transmembrane region" description="Helical" evidence="6">
    <location>
        <begin position="363"/>
        <end position="382"/>
    </location>
</feature>
<dbReference type="Proteomes" id="UP000005139">
    <property type="component" value="Unassembled WGS sequence"/>
</dbReference>